<protein>
    <recommendedName>
        <fullName evidence="3">Ankyrin repeat protein</fullName>
    </recommendedName>
</protein>
<dbReference type="SMR" id="A0A165XC38"/>
<accession>A0A165XC38</accession>
<organism evidence="1 2">
    <name type="scientific">Mimivirus Bombay</name>
    <dbReference type="NCBI Taxonomy" id="1835008"/>
    <lineage>
        <taxon>Viruses</taxon>
        <taxon>Varidnaviria</taxon>
        <taxon>Bamfordvirae</taxon>
        <taxon>Nucleocytoviricota</taxon>
        <taxon>Megaviricetes</taxon>
        <taxon>Imitervirales</taxon>
        <taxon>Mimiviridae</taxon>
        <taxon>Megamimivirinae</taxon>
        <taxon>Mimivirus</taxon>
        <taxon>Mimivirus bradfordmassiliense</taxon>
    </lineage>
</organism>
<reference evidence="1" key="1">
    <citation type="journal article" date="2016" name="Genom Data">
        <title>Isolation and complete genome sequencing of Mimivirus bombay, a Giant Virus in sewage of Mumbai, India.</title>
        <authorList>
            <person name="Chatterjee A."/>
            <person name="Ali F."/>
            <person name="Bange D."/>
            <person name="Kondabagil K."/>
        </authorList>
    </citation>
    <scope>NUCLEOTIDE SEQUENCE [LARGE SCALE GENOMIC DNA]</scope>
    <source>
        <strain evidence="1">1</strain>
    </source>
</reference>
<dbReference type="EMBL" id="KU761889">
    <property type="protein sequence ID" value="AMZ02674.1"/>
    <property type="molecule type" value="Genomic_DNA"/>
</dbReference>
<evidence type="ECO:0008006" key="3">
    <source>
        <dbReference type="Google" id="ProtNLM"/>
    </source>
</evidence>
<sequence>MDNLFGKMFYLIKQIGTDQYPMYLIIDRLNIISFLNEKKKTTLTLVEPDYSNPFFKIVKHNDKQTYLTNYIIKYEQCDLLDISNIDYILDTNKMPQYTCRLFRFFIANDRYDICDYLIHNRGIKYNYESIPSILHILDDEKEPALLEYIIANIDYFDIDLTFIIRHVLLFFNKDTQYFLDKINSLAQTKGIEISNKDYCDIANDLIESYDPDIESIKLFLDMGYINGNQIFIIACNFFSDLVKYLVEQNVNYDINDVLKINVSANILEYFHQKGHVFTDENIRDIMINLTEFEDIEKIKYMCSEKILCQEHIDSDFLTQLINKNFTNYLEILISEFDIRELIDIDCLMKKAISLDSPEIVNYCIQNGIDVENYLGLVFEHSSQKLLNMLMASGIEVPEKLSLLGLKSFENMDFVNVYINEYNYNLPYMFKMTLKNGTLKTFKYVIDTMIQKQQPIPDFVKLLVKYTLDKNMYTQKKNKEIVNCLINLDIEYNPLQQTLIALIKKDSNRVKNLIHENILYRSLVVLFMTVLTKNIDVLTLLLEKNTDEKYIKWASIFSVCDYETFRFVIEHTGVDIQRYQEEIILMSGICYNYNNYRYLKLMGFPDIYTAKKTIDKNGPVKYFVEFMKQYDISV</sequence>
<evidence type="ECO:0000313" key="1">
    <source>
        <dbReference type="EMBL" id="AMZ02674.1"/>
    </source>
</evidence>
<dbReference type="Proteomes" id="UP000241559">
    <property type="component" value="Segment"/>
</dbReference>
<dbReference type="SUPFAM" id="SSF140860">
    <property type="entry name" value="Pseudo ankyrin repeat-like"/>
    <property type="match status" value="1"/>
</dbReference>
<proteinExistence type="predicted"/>
<name>A0A165XC38_MIMIV</name>
<evidence type="ECO:0000313" key="2">
    <source>
        <dbReference type="Proteomes" id="UP000241559"/>
    </source>
</evidence>